<reference evidence="2 3" key="1">
    <citation type="submission" date="2017-06" db="EMBL/GenBank/DDBJ databases">
        <authorList>
            <person name="Kim H.J."/>
            <person name="Triplett B.A."/>
        </authorList>
    </citation>
    <scope>NUCLEOTIDE SEQUENCE [LARGE SCALE GENOMIC DNA]</scope>
    <source>
        <strain evidence="2 3">CGMCC 4.2132</strain>
    </source>
</reference>
<keyword evidence="3" id="KW-1185">Reference proteome</keyword>
<gene>
    <name evidence="2" type="ORF">SAMN05216276_102433</name>
</gene>
<evidence type="ECO:0000313" key="3">
    <source>
        <dbReference type="Proteomes" id="UP000198282"/>
    </source>
</evidence>
<feature type="signal peptide" evidence="1">
    <location>
        <begin position="1"/>
        <end position="26"/>
    </location>
</feature>
<dbReference type="OrthoDB" id="3535437at2"/>
<organism evidence="2 3">
    <name type="scientific">Streptosporangium subroseum</name>
    <dbReference type="NCBI Taxonomy" id="106412"/>
    <lineage>
        <taxon>Bacteria</taxon>
        <taxon>Bacillati</taxon>
        <taxon>Actinomycetota</taxon>
        <taxon>Actinomycetes</taxon>
        <taxon>Streptosporangiales</taxon>
        <taxon>Streptosporangiaceae</taxon>
        <taxon>Streptosporangium</taxon>
    </lineage>
</organism>
<dbReference type="EMBL" id="FZOD01000024">
    <property type="protein sequence ID" value="SNT09435.1"/>
    <property type="molecule type" value="Genomic_DNA"/>
</dbReference>
<dbReference type="AlphaFoldDB" id="A0A239JUG9"/>
<accession>A0A239JUG9</accession>
<sequence length="167" mass="17614">MTITRTLAGLALATVLVSITPAVAHAATGLPGQATTDAAATASWGAYYAPGRGAKALGSLRVTGEDHEDIPAAATARISGKVYDLTRKSSTCGLAVFRITYRTSGGNLPFKHHTVRDCSYGTPKSFAFSYRNVYEVELKVCSESGKSSKPSNTCLYAGAWKVIYLSK</sequence>
<keyword evidence="1" id="KW-0732">Signal</keyword>
<evidence type="ECO:0000313" key="2">
    <source>
        <dbReference type="EMBL" id="SNT09435.1"/>
    </source>
</evidence>
<evidence type="ECO:0000256" key="1">
    <source>
        <dbReference type="SAM" id="SignalP"/>
    </source>
</evidence>
<dbReference type="Proteomes" id="UP000198282">
    <property type="component" value="Unassembled WGS sequence"/>
</dbReference>
<proteinExistence type="predicted"/>
<protein>
    <submittedName>
        <fullName evidence="2">Uncharacterized protein</fullName>
    </submittedName>
</protein>
<feature type="chain" id="PRO_5012105094" evidence="1">
    <location>
        <begin position="27"/>
        <end position="167"/>
    </location>
</feature>
<dbReference type="RefSeq" id="WP_089209532.1">
    <property type="nucleotide sequence ID" value="NZ_FZOD01000024.1"/>
</dbReference>
<name>A0A239JUG9_9ACTN</name>